<organism evidence="2 3">
    <name type="scientific">Mauremys mutica</name>
    <name type="common">yellowpond turtle</name>
    <dbReference type="NCBI Taxonomy" id="74926"/>
    <lineage>
        <taxon>Eukaryota</taxon>
        <taxon>Metazoa</taxon>
        <taxon>Chordata</taxon>
        <taxon>Craniata</taxon>
        <taxon>Vertebrata</taxon>
        <taxon>Euteleostomi</taxon>
        <taxon>Archelosauria</taxon>
        <taxon>Testudinata</taxon>
        <taxon>Testudines</taxon>
        <taxon>Cryptodira</taxon>
        <taxon>Durocryptodira</taxon>
        <taxon>Testudinoidea</taxon>
        <taxon>Geoemydidae</taxon>
        <taxon>Geoemydinae</taxon>
        <taxon>Mauremys</taxon>
    </lineage>
</organism>
<gene>
    <name evidence="2" type="ORF">KIL84_023366</name>
</gene>
<evidence type="ECO:0000256" key="1">
    <source>
        <dbReference type="SAM" id="MobiDB-lite"/>
    </source>
</evidence>
<accession>A0A9D4ALW8</accession>
<evidence type="ECO:0000313" key="2">
    <source>
        <dbReference type="EMBL" id="KAH1165807.1"/>
    </source>
</evidence>
<comment type="caution">
    <text evidence="2">The sequence shown here is derived from an EMBL/GenBank/DDBJ whole genome shotgun (WGS) entry which is preliminary data.</text>
</comment>
<dbReference type="Proteomes" id="UP000827986">
    <property type="component" value="Unassembled WGS sequence"/>
</dbReference>
<dbReference type="EMBL" id="JAHDVG010000488">
    <property type="protein sequence ID" value="KAH1165807.1"/>
    <property type="molecule type" value="Genomic_DNA"/>
</dbReference>
<dbReference type="AlphaFoldDB" id="A0A9D4ALW8"/>
<keyword evidence="3" id="KW-1185">Reference proteome</keyword>
<reference evidence="2" key="1">
    <citation type="submission" date="2021-09" db="EMBL/GenBank/DDBJ databases">
        <title>The genome of Mauremys mutica provides insights into the evolution of semi-aquatic lifestyle.</title>
        <authorList>
            <person name="Gong S."/>
            <person name="Gao Y."/>
        </authorList>
    </citation>
    <scope>NUCLEOTIDE SEQUENCE</scope>
    <source>
        <strain evidence="2">MM-2020</strain>
        <tissue evidence="2">Muscle</tissue>
    </source>
</reference>
<proteinExistence type="predicted"/>
<sequence length="109" mass="12108">MGTPDMSSTWNSNTLIEHLNATHFPRIPSRIEVRLKLCFLERSMQLPPPIPKKSRKDQPYPNSALVSCSSASRHEQPPPTDCIQQLPTSLGKDERAPLLSGVCSLTLSK</sequence>
<name>A0A9D4ALW8_9SAUR</name>
<feature type="compositionally biased region" description="Polar residues" evidence="1">
    <location>
        <begin position="60"/>
        <end position="71"/>
    </location>
</feature>
<feature type="region of interest" description="Disordered" evidence="1">
    <location>
        <begin position="46"/>
        <end position="81"/>
    </location>
</feature>
<protein>
    <submittedName>
        <fullName evidence="2">Uncharacterized protein</fullName>
    </submittedName>
</protein>
<evidence type="ECO:0000313" key="3">
    <source>
        <dbReference type="Proteomes" id="UP000827986"/>
    </source>
</evidence>